<feature type="compositionally biased region" description="Basic and acidic residues" evidence="1">
    <location>
        <begin position="35"/>
        <end position="46"/>
    </location>
</feature>
<accession>A0A4U5N4D7</accession>
<reference evidence="2 3" key="2">
    <citation type="journal article" date="2019" name="G3 (Bethesda)">
        <title>Hybrid Assembly of the Genome of the Entomopathogenic Nematode Steinernema carpocapsae Identifies the X-Chromosome.</title>
        <authorList>
            <person name="Serra L."/>
            <person name="Macchietto M."/>
            <person name="Macias-Munoz A."/>
            <person name="McGill C.J."/>
            <person name="Rodriguez I.M."/>
            <person name="Rodriguez B."/>
            <person name="Murad R."/>
            <person name="Mortazavi A."/>
        </authorList>
    </citation>
    <scope>NUCLEOTIDE SEQUENCE [LARGE SCALE GENOMIC DNA]</scope>
    <source>
        <strain evidence="2 3">ALL</strain>
    </source>
</reference>
<dbReference type="EMBL" id="AZBU02000005">
    <property type="protein sequence ID" value="TKR77238.1"/>
    <property type="molecule type" value="Genomic_DNA"/>
</dbReference>
<name>A0A4U5N4D7_STECR</name>
<evidence type="ECO:0000256" key="1">
    <source>
        <dbReference type="SAM" id="MobiDB-lite"/>
    </source>
</evidence>
<evidence type="ECO:0000313" key="2">
    <source>
        <dbReference type="EMBL" id="TKR77238.1"/>
    </source>
</evidence>
<organism evidence="2 3">
    <name type="scientific">Steinernema carpocapsae</name>
    <name type="common">Entomopathogenic nematode</name>
    <dbReference type="NCBI Taxonomy" id="34508"/>
    <lineage>
        <taxon>Eukaryota</taxon>
        <taxon>Metazoa</taxon>
        <taxon>Ecdysozoa</taxon>
        <taxon>Nematoda</taxon>
        <taxon>Chromadorea</taxon>
        <taxon>Rhabditida</taxon>
        <taxon>Tylenchina</taxon>
        <taxon>Panagrolaimomorpha</taxon>
        <taxon>Strongyloidoidea</taxon>
        <taxon>Steinernematidae</taxon>
        <taxon>Steinernema</taxon>
    </lineage>
</organism>
<reference evidence="2 3" key="1">
    <citation type="journal article" date="2015" name="Genome Biol.">
        <title>Comparative genomics of Steinernema reveals deeply conserved gene regulatory networks.</title>
        <authorList>
            <person name="Dillman A.R."/>
            <person name="Macchietto M."/>
            <person name="Porter C.F."/>
            <person name="Rogers A."/>
            <person name="Williams B."/>
            <person name="Antoshechkin I."/>
            <person name="Lee M.M."/>
            <person name="Goodwin Z."/>
            <person name="Lu X."/>
            <person name="Lewis E.E."/>
            <person name="Goodrich-Blair H."/>
            <person name="Stock S.P."/>
            <person name="Adams B.J."/>
            <person name="Sternberg P.W."/>
            <person name="Mortazavi A."/>
        </authorList>
    </citation>
    <scope>NUCLEOTIDE SEQUENCE [LARGE SCALE GENOMIC DNA]</scope>
    <source>
        <strain evidence="2 3">ALL</strain>
    </source>
</reference>
<comment type="caution">
    <text evidence="2">The sequence shown here is derived from an EMBL/GenBank/DDBJ whole genome shotgun (WGS) entry which is preliminary data.</text>
</comment>
<evidence type="ECO:0000313" key="3">
    <source>
        <dbReference type="Proteomes" id="UP000298663"/>
    </source>
</evidence>
<protein>
    <submittedName>
        <fullName evidence="2">Uncharacterized protein</fullName>
    </submittedName>
</protein>
<feature type="compositionally biased region" description="Basic and acidic residues" evidence="1">
    <location>
        <begin position="74"/>
        <end position="89"/>
    </location>
</feature>
<keyword evidence="3" id="KW-1185">Reference proteome</keyword>
<feature type="compositionally biased region" description="Low complexity" evidence="1">
    <location>
        <begin position="102"/>
        <end position="113"/>
    </location>
</feature>
<dbReference type="AlphaFoldDB" id="A0A4U5N4D7"/>
<gene>
    <name evidence="2" type="ORF">L596_018248</name>
</gene>
<feature type="region of interest" description="Disordered" evidence="1">
    <location>
        <begin position="32"/>
        <end position="113"/>
    </location>
</feature>
<dbReference type="Proteomes" id="UP000298663">
    <property type="component" value="Unassembled WGS sequence"/>
</dbReference>
<proteinExistence type="predicted"/>
<sequence length="113" mass="12738">MFVALLEMTVVEWECLERLRCLKRGLVLSKKRARVLTEGEKQEESPSPHGLPKKRQPTESAQKKLLKGMIVQKRKPEEEADSKAKEAGPKKKPNYPPANTLSSISTYSDSDSD</sequence>